<gene>
    <name evidence="2" type="ORF">UFOPK3139_02191</name>
</gene>
<name>A0A6J7APH3_9ZZZZ</name>
<organism evidence="2">
    <name type="scientific">freshwater metagenome</name>
    <dbReference type="NCBI Taxonomy" id="449393"/>
    <lineage>
        <taxon>unclassified sequences</taxon>
        <taxon>metagenomes</taxon>
        <taxon>ecological metagenomes</taxon>
    </lineage>
</organism>
<sequence length="365" mass="40467">MHEELRILDAARRVLEHADEELTDDLALAFGIGHAGERIEEAVGGPHMHELDLLIAPERLDDLLALALAHESRIDEDTRELGADGLVDERRGDSRVDTTRQPTDRPAGADLRAHEVDLGIDDRAHRPTRFAARRVVEEVLEDLLAVRGVHHLGMELHAVDGARSVLERGHRRLGGSRRDRKPGRGIDDRVEVAHPHLLLVGHPAPEQRSGRPHRQRRAAVLAATRAVDATAKLLGDELCAVANAEDRHAEVVHRAVDRWSTLGVHRLGAAREDDRRGLLGHDLVDGDRVRHDLAVDVGLAHSTSDELRVLRAEVDDEHGVNALRHQWADIQWPMPTPWERCSDLPSVCNAGATMTSAFWKSLTSM</sequence>
<feature type="compositionally biased region" description="Basic and acidic residues" evidence="1">
    <location>
        <begin position="84"/>
        <end position="98"/>
    </location>
</feature>
<evidence type="ECO:0000313" key="2">
    <source>
        <dbReference type="EMBL" id="CAB4834767.1"/>
    </source>
</evidence>
<feature type="region of interest" description="Disordered" evidence="1">
    <location>
        <begin position="84"/>
        <end position="107"/>
    </location>
</feature>
<proteinExistence type="predicted"/>
<accession>A0A6J7APH3</accession>
<reference evidence="2" key="1">
    <citation type="submission" date="2020-05" db="EMBL/GenBank/DDBJ databases">
        <authorList>
            <person name="Chiriac C."/>
            <person name="Salcher M."/>
            <person name="Ghai R."/>
            <person name="Kavagutti S V."/>
        </authorList>
    </citation>
    <scope>NUCLEOTIDE SEQUENCE</scope>
</reference>
<protein>
    <submittedName>
        <fullName evidence="2">Unannotated protein</fullName>
    </submittedName>
</protein>
<dbReference type="AlphaFoldDB" id="A0A6J7APH3"/>
<evidence type="ECO:0000256" key="1">
    <source>
        <dbReference type="SAM" id="MobiDB-lite"/>
    </source>
</evidence>
<dbReference type="EMBL" id="CAFABA010000104">
    <property type="protein sequence ID" value="CAB4834767.1"/>
    <property type="molecule type" value="Genomic_DNA"/>
</dbReference>